<feature type="transmembrane region" description="Helical" evidence="2">
    <location>
        <begin position="221"/>
        <end position="242"/>
    </location>
</feature>
<dbReference type="InterPro" id="IPR042106">
    <property type="entry name" value="Nuo/plastoQ_OxRdtase_6_NuoJ"/>
</dbReference>
<dbReference type="GO" id="GO:0031966">
    <property type="term" value="C:mitochondrial membrane"/>
    <property type="evidence" value="ECO:0007669"/>
    <property type="project" value="UniProtKB-SubCell"/>
</dbReference>
<dbReference type="EMBL" id="KX013548">
    <property type="protein sequence ID" value="ANA57070.1"/>
    <property type="molecule type" value="Genomic_DNA"/>
</dbReference>
<dbReference type="Pfam" id="PF00499">
    <property type="entry name" value="Oxidored_q3"/>
    <property type="match status" value="1"/>
</dbReference>
<keyword evidence="2" id="KW-0812">Transmembrane</keyword>
<dbReference type="PANTHER" id="PTHR33269:SF17">
    <property type="entry name" value="NADH-UBIQUINONE OXIDOREDUCTASE CHAIN 6"/>
    <property type="match status" value="1"/>
</dbReference>
<protein>
    <recommendedName>
        <fullName evidence="2">NADH-ubiquinone oxidoreductase chain 6</fullName>
        <ecNumber evidence="2">7.1.1.2</ecNumber>
    </recommendedName>
</protein>
<proteinExistence type="inferred from homology"/>
<keyword evidence="2" id="KW-1133">Transmembrane helix</keyword>
<feature type="transmembrane region" description="Helical" evidence="2">
    <location>
        <begin position="97"/>
        <end position="116"/>
    </location>
</feature>
<dbReference type="AlphaFoldDB" id="A0A1S5R1W3"/>
<feature type="transmembrane region" description="Helical" evidence="2">
    <location>
        <begin position="12"/>
        <end position="31"/>
    </location>
</feature>
<organism evidence="3">
    <name type="scientific">Cymbomonas tetramitiformis</name>
    <dbReference type="NCBI Taxonomy" id="36881"/>
    <lineage>
        <taxon>Eukaryota</taxon>
        <taxon>Viridiplantae</taxon>
        <taxon>Chlorophyta</taxon>
        <taxon>Pyramimonadophyceae</taxon>
        <taxon>Pyramimonadales</taxon>
        <taxon>Pyramimonadaceae</taxon>
        <taxon>Cymbomonas</taxon>
    </lineage>
</organism>
<name>A0A1S5R1W3_9CHLO</name>
<comment type="similarity">
    <text evidence="1 2">Belongs to the complex I subunit 6 family.</text>
</comment>
<keyword evidence="2" id="KW-1278">Translocase</keyword>
<evidence type="ECO:0000256" key="1">
    <source>
        <dbReference type="ARBA" id="ARBA00005698"/>
    </source>
</evidence>
<dbReference type="InterPro" id="IPR001457">
    <property type="entry name" value="NADH_UbQ/plastoQ_OxRdtase_su6"/>
</dbReference>
<comment type="subcellular location">
    <subcellularLocation>
        <location evidence="2">Mitochondrion membrane</location>
        <topology evidence="2">Multi-pass membrane protein</topology>
    </subcellularLocation>
</comment>
<keyword evidence="2 3" id="KW-0496">Mitochondrion</keyword>
<evidence type="ECO:0000313" key="3">
    <source>
        <dbReference type="EMBL" id="ANA57070.1"/>
    </source>
</evidence>
<keyword evidence="2" id="KW-0830">Ubiquinone</keyword>
<feature type="transmembrane region" description="Helical" evidence="2">
    <location>
        <begin position="38"/>
        <end position="55"/>
    </location>
</feature>
<geneLocation type="mitochondrion" evidence="3"/>
<dbReference type="Gene3D" id="1.20.120.1200">
    <property type="entry name" value="NADH-ubiquinone/plastoquinone oxidoreductase chain 6, subunit NuoJ"/>
    <property type="match status" value="1"/>
</dbReference>
<keyword evidence="2" id="KW-0520">NAD</keyword>
<dbReference type="EC" id="7.1.1.2" evidence="2"/>
<reference evidence="3" key="1">
    <citation type="journal article" date="2017" name="J. Phycol.">
        <title>Complete mitochondrial genomes of prasinophyte algae Pyramimonas parkeae and Cymbomonas tetramitiformis.</title>
        <authorList>
            <person name="Satjarak A."/>
            <person name="Burns J.A."/>
            <person name="Kim E."/>
            <person name="Graham L.E."/>
        </authorList>
    </citation>
    <scope>NUCLEOTIDE SEQUENCE</scope>
    <source>
        <strain evidence="3">PLY262</strain>
    </source>
</reference>
<keyword evidence="2" id="KW-0813">Transport</keyword>
<dbReference type="GO" id="GO:0008137">
    <property type="term" value="F:NADH dehydrogenase (ubiquinone) activity"/>
    <property type="evidence" value="ECO:0007669"/>
    <property type="project" value="UniProtKB-UniRule"/>
</dbReference>
<feature type="transmembrane region" description="Helical" evidence="2">
    <location>
        <begin position="61"/>
        <end position="85"/>
    </location>
</feature>
<dbReference type="RefSeq" id="YP_009449526.1">
    <property type="nucleotide sequence ID" value="NC_036614.1"/>
</dbReference>
<keyword evidence="2" id="KW-0472">Membrane</keyword>
<dbReference type="GeneID" id="35414589"/>
<sequence length="272" mass="31501">MINKMLFDNNTILFYLFSSIAIISGVMVIRAKNPVHSVLFLILVFCNAAGLLILLDLDFFAMIFLVVYVGAIAVLFLFVVMMLNIKMAEINENILRYLPIGGLIGLIFLFEIFLIINNDLLPILFVEANILSNLESHYYIQYLINNCLYVYKYSFVLLTGQKKYYHISTRLKRISKGYDNFCVEMEVPEYPLDYAGYINYSSITNNITNIESLGEIIYTYYFYYFLVASLILLVAMIGAIVLTMHKGIFVKRQEVFEQNSREFTKTVQKLSY</sequence>
<keyword evidence="2" id="KW-0249">Electron transport</keyword>
<comment type="catalytic activity">
    <reaction evidence="2">
        <text>a ubiquinone + NADH + 5 H(+)(in) = a ubiquinol + NAD(+) + 4 H(+)(out)</text>
        <dbReference type="Rhea" id="RHEA:29091"/>
        <dbReference type="Rhea" id="RHEA-COMP:9565"/>
        <dbReference type="Rhea" id="RHEA-COMP:9566"/>
        <dbReference type="ChEBI" id="CHEBI:15378"/>
        <dbReference type="ChEBI" id="CHEBI:16389"/>
        <dbReference type="ChEBI" id="CHEBI:17976"/>
        <dbReference type="ChEBI" id="CHEBI:57540"/>
        <dbReference type="ChEBI" id="CHEBI:57945"/>
        <dbReference type="EC" id="7.1.1.2"/>
    </reaction>
</comment>
<gene>
    <name evidence="3" type="primary">nad6</name>
</gene>
<evidence type="ECO:0000256" key="2">
    <source>
        <dbReference type="RuleBase" id="RU004430"/>
    </source>
</evidence>
<dbReference type="PANTHER" id="PTHR33269">
    <property type="entry name" value="NADH-UBIQUINONE OXIDOREDUCTASE CHAIN 6"/>
    <property type="match status" value="1"/>
</dbReference>
<keyword evidence="2" id="KW-0679">Respiratory chain</keyword>
<accession>A0A1S5R1W3</accession>
<comment type="function">
    <text evidence="2">Core subunit of the mitochondrial membrane respiratory chain NADH dehydrogenase (Complex I) which catalyzes electron transfer from NADH through the respiratory chain, using ubiquinone as an electron acceptor. Essential for the catalytic activity and assembly of complex I.</text>
</comment>